<sequence>MPVPAPAPPPAVPQQPRPAPGQARPGAGFAAVPPPTVPPAAGKAAIPMPAFPAQPAPSSVQPAPPSAQPAPPGPGRRRRLLLAVLLPAILLIALAGSGVAVQLNRDLPAATLTTTVATTLKIPGKFPALPWPKSGSAELMIEGLGRLGGSGGDDPKAIGSVAKVMTAYLVLKSHPLSGDEEGPTITVTQADVADYQSRIPSGQSLVPVRAGEKITEREALEALMLPSANNVAHMLGVWDAGSEGNFLTKMNDAAAELGMKNTHYTDPSGFLPTTVSTAADQVILGRAAIKDPVFAEIVALDSAEIPVAGTIRNYNALLGEQGVFGIKTGSTDEAGGNLVFAARLEVAGRTLTLVGAVFNQPGAHTPEQLAQVNRVVRKLLTAVGNVVKQYTLLDDARPAGTVRTAWGSTTTISPATPLKVIGWPGLAVKVKTTRAIPGAEVKSGQVVGNVQAADVRVDLSTDAATTPPSLWWKLTRRP</sequence>
<dbReference type="EC" id="3.4.-.-" evidence="11"/>
<keyword evidence="11" id="KW-0121">Carboxypeptidase</keyword>
<accession>A0ABW2HH75</accession>
<keyword evidence="9" id="KW-0812">Transmembrane</keyword>
<gene>
    <name evidence="11" type="ORF">ACFQS1_00380</name>
</gene>
<dbReference type="PRINTS" id="PR00725">
    <property type="entry name" value="DADACBPTASE1"/>
</dbReference>
<organism evidence="11 12">
    <name type="scientific">Paractinoplanes rhizophilus</name>
    <dbReference type="NCBI Taxonomy" id="1416877"/>
    <lineage>
        <taxon>Bacteria</taxon>
        <taxon>Bacillati</taxon>
        <taxon>Actinomycetota</taxon>
        <taxon>Actinomycetes</taxon>
        <taxon>Micromonosporales</taxon>
        <taxon>Micromonosporaceae</taxon>
        <taxon>Paractinoplanes</taxon>
    </lineage>
</organism>
<keyword evidence="3 11" id="KW-0378">Hydrolase</keyword>
<evidence type="ECO:0000256" key="9">
    <source>
        <dbReference type="SAM" id="Phobius"/>
    </source>
</evidence>
<dbReference type="SUPFAM" id="SSF56601">
    <property type="entry name" value="beta-lactamase/transpeptidase-like"/>
    <property type="match status" value="1"/>
</dbReference>
<keyword evidence="9" id="KW-0472">Membrane</keyword>
<reference evidence="12" key="1">
    <citation type="journal article" date="2019" name="Int. J. Syst. Evol. Microbiol.">
        <title>The Global Catalogue of Microorganisms (GCM) 10K type strain sequencing project: providing services to taxonomists for standard genome sequencing and annotation.</title>
        <authorList>
            <consortium name="The Broad Institute Genomics Platform"/>
            <consortium name="The Broad Institute Genome Sequencing Center for Infectious Disease"/>
            <person name="Wu L."/>
            <person name="Ma J."/>
        </authorList>
    </citation>
    <scope>NUCLEOTIDE SEQUENCE [LARGE SCALE GENOMIC DNA]</scope>
    <source>
        <strain evidence="12">XZYJT-10</strain>
    </source>
</reference>
<dbReference type="InterPro" id="IPR012338">
    <property type="entry name" value="Beta-lactam/transpept-like"/>
</dbReference>
<comment type="similarity">
    <text evidence="1 7">Belongs to the peptidase S11 family.</text>
</comment>
<keyword evidence="11" id="KW-0645">Protease</keyword>
<keyword evidence="9" id="KW-1133">Transmembrane helix</keyword>
<feature type="transmembrane region" description="Helical" evidence="9">
    <location>
        <begin position="80"/>
        <end position="101"/>
    </location>
</feature>
<proteinExistence type="inferred from homology"/>
<feature type="compositionally biased region" description="Pro residues" evidence="8">
    <location>
        <begin position="62"/>
        <end position="74"/>
    </location>
</feature>
<dbReference type="Gene3D" id="3.40.710.10">
    <property type="entry name" value="DD-peptidase/beta-lactamase superfamily"/>
    <property type="match status" value="1"/>
</dbReference>
<keyword evidence="5" id="KW-0573">Peptidoglycan synthesis</keyword>
<evidence type="ECO:0000256" key="4">
    <source>
        <dbReference type="ARBA" id="ARBA00022960"/>
    </source>
</evidence>
<feature type="compositionally biased region" description="Low complexity" evidence="8">
    <location>
        <begin position="20"/>
        <end position="31"/>
    </location>
</feature>
<evidence type="ECO:0000256" key="8">
    <source>
        <dbReference type="SAM" id="MobiDB-lite"/>
    </source>
</evidence>
<keyword evidence="12" id="KW-1185">Reference proteome</keyword>
<evidence type="ECO:0000256" key="2">
    <source>
        <dbReference type="ARBA" id="ARBA00022729"/>
    </source>
</evidence>
<name>A0ABW2HH75_9ACTN</name>
<feature type="compositionally biased region" description="Pro residues" evidence="8">
    <location>
        <begin position="1"/>
        <end position="19"/>
    </location>
</feature>
<evidence type="ECO:0000256" key="3">
    <source>
        <dbReference type="ARBA" id="ARBA00022801"/>
    </source>
</evidence>
<keyword evidence="2" id="KW-0732">Signal</keyword>
<comment type="caution">
    <text evidence="11">The sequence shown here is derived from an EMBL/GenBank/DDBJ whole genome shotgun (WGS) entry which is preliminary data.</text>
</comment>
<dbReference type="Proteomes" id="UP001596548">
    <property type="component" value="Unassembled WGS sequence"/>
</dbReference>
<evidence type="ECO:0000313" key="12">
    <source>
        <dbReference type="Proteomes" id="UP001596548"/>
    </source>
</evidence>
<feature type="compositionally biased region" description="Low complexity" evidence="8">
    <location>
        <begin position="39"/>
        <end position="48"/>
    </location>
</feature>
<dbReference type="Pfam" id="PF00768">
    <property type="entry name" value="Peptidase_S11"/>
    <property type="match status" value="1"/>
</dbReference>
<feature type="domain" description="Peptidase S11 D-alanyl-D-alanine carboxypeptidase A N-terminal" evidence="10">
    <location>
        <begin position="153"/>
        <end position="343"/>
    </location>
</feature>
<dbReference type="PANTHER" id="PTHR21581">
    <property type="entry name" value="D-ALANYL-D-ALANINE CARBOXYPEPTIDASE"/>
    <property type="match status" value="1"/>
</dbReference>
<evidence type="ECO:0000259" key="10">
    <source>
        <dbReference type="Pfam" id="PF00768"/>
    </source>
</evidence>
<dbReference type="InterPro" id="IPR018044">
    <property type="entry name" value="Peptidase_S11"/>
</dbReference>
<dbReference type="PANTHER" id="PTHR21581:SF33">
    <property type="entry name" value="D-ALANYL-D-ALANINE CARBOXYPEPTIDASE DACB"/>
    <property type="match status" value="1"/>
</dbReference>
<dbReference type="RefSeq" id="WP_378963810.1">
    <property type="nucleotide sequence ID" value="NZ_JBHTBJ010000001.1"/>
</dbReference>
<evidence type="ECO:0000313" key="11">
    <source>
        <dbReference type="EMBL" id="MFC7272421.1"/>
    </source>
</evidence>
<evidence type="ECO:0000256" key="1">
    <source>
        <dbReference type="ARBA" id="ARBA00007164"/>
    </source>
</evidence>
<dbReference type="InterPro" id="IPR001967">
    <property type="entry name" value="Peptidase_S11_N"/>
</dbReference>
<keyword evidence="6" id="KW-0961">Cell wall biogenesis/degradation</keyword>
<protein>
    <submittedName>
        <fullName evidence="11">D-alanyl-D-alanine carboxypeptidase family protein</fullName>
        <ecNumber evidence="11">3.4.-.-</ecNumber>
    </submittedName>
</protein>
<evidence type="ECO:0000256" key="7">
    <source>
        <dbReference type="RuleBase" id="RU004016"/>
    </source>
</evidence>
<dbReference type="GO" id="GO:0004180">
    <property type="term" value="F:carboxypeptidase activity"/>
    <property type="evidence" value="ECO:0007669"/>
    <property type="project" value="UniProtKB-KW"/>
</dbReference>
<feature type="region of interest" description="Disordered" evidence="8">
    <location>
        <begin position="1"/>
        <end position="75"/>
    </location>
</feature>
<evidence type="ECO:0000256" key="6">
    <source>
        <dbReference type="ARBA" id="ARBA00023316"/>
    </source>
</evidence>
<keyword evidence="4" id="KW-0133">Cell shape</keyword>
<dbReference type="EMBL" id="JBHTBJ010000001">
    <property type="protein sequence ID" value="MFC7272421.1"/>
    <property type="molecule type" value="Genomic_DNA"/>
</dbReference>
<evidence type="ECO:0000256" key="5">
    <source>
        <dbReference type="ARBA" id="ARBA00022984"/>
    </source>
</evidence>